<evidence type="ECO:0000256" key="2">
    <source>
        <dbReference type="ARBA" id="ARBA00022801"/>
    </source>
</evidence>
<dbReference type="Proteomes" id="UP000732377">
    <property type="component" value="Unassembled WGS sequence"/>
</dbReference>
<accession>A0A953I6C3</accession>
<sequence>MRSTVFCLIARFRSFVGYCEWARGGPSPPEDTAPLNLTDGSPRFRPAPPPTEDPVPPGSPPWNPRSTGVWRYATMVHLRETYRAKPGRTDALARVLSDRLIPACVKHGTALIGWWVAPADGEMVIIWDCPQLAEHRRIIAEARRDPLWPEDGWTDELVETRREELLEPMDRYGPPRHTLAVSGFIADGEGRVLLVRTRLRSDTWELPGGQVEAGEDPVTALVREIREETGIEAEIQGLTGVYYSTARGRVCNLVFRGVAVGGRLSSSPETLEAAFVQLRADTVSQWVTRPHFQVRVTDALGAHTLPYETYRLRPYARLLRLSGQH</sequence>
<feature type="compositionally biased region" description="Pro residues" evidence="4">
    <location>
        <begin position="45"/>
        <end position="63"/>
    </location>
</feature>
<evidence type="ECO:0000313" key="6">
    <source>
        <dbReference type="EMBL" id="MBY6275088.1"/>
    </source>
</evidence>
<dbReference type="InterPro" id="IPR000086">
    <property type="entry name" value="NUDIX_hydrolase_dom"/>
</dbReference>
<name>A0A953I6C3_SYMTR</name>
<comment type="cofactor">
    <cofactor evidence="1">
        <name>Mg(2+)</name>
        <dbReference type="ChEBI" id="CHEBI:18420"/>
    </cofactor>
</comment>
<evidence type="ECO:0000313" key="7">
    <source>
        <dbReference type="Proteomes" id="UP000732377"/>
    </source>
</evidence>
<dbReference type="AlphaFoldDB" id="A0A953I6C3"/>
<protein>
    <recommendedName>
        <fullName evidence="5">Nudix hydrolase domain-containing protein</fullName>
    </recommendedName>
</protein>
<dbReference type="PROSITE" id="PS00893">
    <property type="entry name" value="NUDIX_BOX"/>
    <property type="match status" value="1"/>
</dbReference>
<comment type="similarity">
    <text evidence="3">Belongs to the Nudix hydrolase family.</text>
</comment>
<dbReference type="InterPro" id="IPR015797">
    <property type="entry name" value="NUDIX_hydrolase-like_dom_sf"/>
</dbReference>
<dbReference type="InterPro" id="IPR011008">
    <property type="entry name" value="Dimeric_a/b-barrel"/>
</dbReference>
<organism evidence="6 7">
    <name type="scientific">Symbiobacterium thermophilum</name>
    <dbReference type="NCBI Taxonomy" id="2734"/>
    <lineage>
        <taxon>Bacteria</taxon>
        <taxon>Bacillati</taxon>
        <taxon>Bacillota</taxon>
        <taxon>Clostridia</taxon>
        <taxon>Eubacteriales</taxon>
        <taxon>Symbiobacteriaceae</taxon>
        <taxon>Symbiobacterium</taxon>
    </lineage>
</organism>
<evidence type="ECO:0000256" key="3">
    <source>
        <dbReference type="RuleBase" id="RU003476"/>
    </source>
</evidence>
<dbReference type="PANTHER" id="PTHR43046">
    <property type="entry name" value="GDP-MANNOSE MANNOSYL HYDROLASE"/>
    <property type="match status" value="1"/>
</dbReference>
<evidence type="ECO:0000256" key="1">
    <source>
        <dbReference type="ARBA" id="ARBA00001946"/>
    </source>
</evidence>
<comment type="caution">
    <text evidence="6">The sequence shown here is derived from an EMBL/GenBank/DDBJ whole genome shotgun (WGS) entry which is preliminary data.</text>
</comment>
<dbReference type="InterPro" id="IPR020084">
    <property type="entry name" value="NUDIX_hydrolase_CS"/>
</dbReference>
<dbReference type="PRINTS" id="PR00502">
    <property type="entry name" value="NUDIXFAMILY"/>
</dbReference>
<keyword evidence="2 3" id="KW-0378">Hydrolase</keyword>
<dbReference type="Gene3D" id="3.30.70.100">
    <property type="match status" value="1"/>
</dbReference>
<dbReference type="SUPFAM" id="SSF55811">
    <property type="entry name" value="Nudix"/>
    <property type="match status" value="1"/>
</dbReference>
<reference evidence="6" key="1">
    <citation type="submission" date="2017-11" db="EMBL/GenBank/DDBJ databases">
        <title>Three new genomes from thermophilic consortium.</title>
        <authorList>
            <person name="Quaggio R."/>
            <person name="Amgarten D."/>
            <person name="Setubal J.C."/>
        </authorList>
    </citation>
    <scope>NUCLEOTIDE SEQUENCE</scope>
    <source>
        <strain evidence="6">ZCTH01-B2</strain>
    </source>
</reference>
<proteinExistence type="inferred from homology"/>
<evidence type="ECO:0000259" key="5">
    <source>
        <dbReference type="PROSITE" id="PS51462"/>
    </source>
</evidence>
<dbReference type="Pfam" id="PF00293">
    <property type="entry name" value="NUDIX"/>
    <property type="match status" value="1"/>
</dbReference>
<dbReference type="Gene3D" id="3.90.79.10">
    <property type="entry name" value="Nucleoside Triphosphate Pyrophosphohydrolase"/>
    <property type="match status" value="1"/>
</dbReference>
<feature type="domain" description="Nudix hydrolase" evidence="5">
    <location>
        <begin position="176"/>
        <end position="298"/>
    </location>
</feature>
<feature type="region of interest" description="Disordered" evidence="4">
    <location>
        <begin position="26"/>
        <end position="63"/>
    </location>
</feature>
<evidence type="ECO:0000256" key="4">
    <source>
        <dbReference type="SAM" id="MobiDB-lite"/>
    </source>
</evidence>
<dbReference type="InterPro" id="IPR020476">
    <property type="entry name" value="Nudix_hydrolase"/>
</dbReference>
<gene>
    <name evidence="6" type="ORF">CWE10_02570</name>
</gene>
<dbReference type="GO" id="GO:0016787">
    <property type="term" value="F:hydrolase activity"/>
    <property type="evidence" value="ECO:0007669"/>
    <property type="project" value="UniProtKB-KW"/>
</dbReference>
<dbReference type="EMBL" id="PIUK01000012">
    <property type="protein sequence ID" value="MBY6275088.1"/>
    <property type="molecule type" value="Genomic_DNA"/>
</dbReference>
<dbReference type="CDD" id="cd02883">
    <property type="entry name" value="NUDIX_Hydrolase"/>
    <property type="match status" value="1"/>
</dbReference>
<dbReference type="PANTHER" id="PTHR43046:SF2">
    <property type="entry name" value="8-OXO-DGTP DIPHOSPHATASE-RELATED"/>
    <property type="match status" value="1"/>
</dbReference>
<dbReference type="PROSITE" id="PS51462">
    <property type="entry name" value="NUDIX"/>
    <property type="match status" value="1"/>
</dbReference>
<dbReference type="SUPFAM" id="SSF54909">
    <property type="entry name" value="Dimeric alpha+beta barrel"/>
    <property type="match status" value="1"/>
</dbReference>